<proteinExistence type="predicted"/>
<organism evidence="3 4">
    <name type="scientific">Algoriphagus oliviformis</name>
    <dbReference type="NCBI Taxonomy" id="2811231"/>
    <lineage>
        <taxon>Bacteria</taxon>
        <taxon>Pseudomonadati</taxon>
        <taxon>Bacteroidota</taxon>
        <taxon>Cytophagia</taxon>
        <taxon>Cytophagales</taxon>
        <taxon>Cyclobacteriaceae</taxon>
        <taxon>Algoriphagus</taxon>
    </lineage>
</organism>
<keyword evidence="1" id="KW-1133">Transmembrane helix</keyword>
<keyword evidence="4" id="KW-1185">Reference proteome</keyword>
<accession>A0ABS3C372</accession>
<keyword evidence="1" id="KW-0812">Transmembrane</keyword>
<feature type="transmembrane region" description="Helical" evidence="1">
    <location>
        <begin position="228"/>
        <end position="245"/>
    </location>
</feature>
<dbReference type="Proteomes" id="UP000664317">
    <property type="component" value="Unassembled WGS sequence"/>
</dbReference>
<evidence type="ECO:0000256" key="1">
    <source>
        <dbReference type="SAM" id="Phobius"/>
    </source>
</evidence>
<evidence type="ECO:0000313" key="4">
    <source>
        <dbReference type="Proteomes" id="UP000664317"/>
    </source>
</evidence>
<dbReference type="RefSeq" id="WP_206578095.1">
    <property type="nucleotide sequence ID" value="NZ_JAFKCT010000003.1"/>
</dbReference>
<protein>
    <submittedName>
        <fullName evidence="3">Acyltransferase</fullName>
    </submittedName>
</protein>
<comment type="caution">
    <text evidence="3">The sequence shown here is derived from an EMBL/GenBank/DDBJ whole genome shotgun (WGS) entry which is preliminary data.</text>
</comment>
<evidence type="ECO:0000313" key="3">
    <source>
        <dbReference type="EMBL" id="MBN7811320.1"/>
    </source>
</evidence>
<feature type="transmembrane region" description="Helical" evidence="1">
    <location>
        <begin position="95"/>
        <end position="114"/>
    </location>
</feature>
<feature type="transmembrane region" description="Helical" evidence="1">
    <location>
        <begin position="21"/>
        <end position="44"/>
    </location>
</feature>
<feature type="transmembrane region" description="Helical" evidence="1">
    <location>
        <begin position="165"/>
        <end position="183"/>
    </location>
</feature>
<dbReference type="InterPro" id="IPR050879">
    <property type="entry name" value="Acyltransferase_3"/>
</dbReference>
<name>A0ABS3C372_9BACT</name>
<gene>
    <name evidence="3" type="ORF">J0A68_10145</name>
</gene>
<feature type="transmembrane region" description="Helical" evidence="1">
    <location>
        <begin position="330"/>
        <end position="351"/>
    </location>
</feature>
<feature type="domain" description="Acyltransferase 3" evidence="2">
    <location>
        <begin position="14"/>
        <end position="347"/>
    </location>
</feature>
<feature type="transmembrane region" description="Helical" evidence="1">
    <location>
        <begin position="190"/>
        <end position="208"/>
    </location>
</feature>
<evidence type="ECO:0000259" key="2">
    <source>
        <dbReference type="Pfam" id="PF01757"/>
    </source>
</evidence>
<dbReference type="InterPro" id="IPR002656">
    <property type="entry name" value="Acyl_transf_3_dom"/>
</dbReference>
<dbReference type="Pfam" id="PF01757">
    <property type="entry name" value="Acyl_transf_3"/>
    <property type="match status" value="1"/>
</dbReference>
<keyword evidence="1" id="KW-0472">Membrane</keyword>
<dbReference type="PANTHER" id="PTHR23028:SF53">
    <property type="entry name" value="ACYL_TRANSF_3 DOMAIN-CONTAINING PROTEIN"/>
    <property type="match status" value="1"/>
</dbReference>
<keyword evidence="3" id="KW-0012">Acyltransferase</keyword>
<dbReference type="GO" id="GO:0016746">
    <property type="term" value="F:acyltransferase activity"/>
    <property type="evidence" value="ECO:0007669"/>
    <property type="project" value="UniProtKB-KW"/>
</dbReference>
<feature type="transmembrane region" description="Helical" evidence="1">
    <location>
        <begin position="56"/>
        <end position="75"/>
    </location>
</feature>
<feature type="transmembrane region" description="Helical" evidence="1">
    <location>
        <begin position="252"/>
        <end position="269"/>
    </location>
</feature>
<sequence length="380" mass="43952">MKKQLLIPETLNLNNFDLLRFLLASAVIFCHCYAIFYGWELFAANEPFMKWSGGKISIGSAAVNFFFVISGFLILRSFERSSNFWDFLKKRVLRIYPGFIAAFVLCLLVFGPIGHISHSWIKSYGEFLDYVPLKLELANMLSLQSPVEGYYFNHLPQTGLNNSMWTIQYEFICYLSVPILVWLGCLRHKAGLAIALTGCYALLSLQNFGFVFQHDASLNGYILANPYFYPRFFTYFFAGSLVYAYRHHIPRHPFFLALSLAVFVLALKLQLMDLAWPIAGTYLLFYFAYHPKALFPNFAKYGDFSYGIYLYGWPLQQLTMLYWGQYLTPLTFFVIVLPLVLIFAIASWYLVEKPTLKLKQMTIRQLKAIPLMQAAPKQRT</sequence>
<reference evidence="3 4" key="1">
    <citation type="submission" date="2021-03" db="EMBL/GenBank/DDBJ databases">
        <title>novel species isolated from a fishpond in China.</title>
        <authorList>
            <person name="Lu H."/>
            <person name="Cai Z."/>
        </authorList>
    </citation>
    <scope>NUCLEOTIDE SEQUENCE [LARGE SCALE GENOMIC DNA]</scope>
    <source>
        <strain evidence="3 4">H41</strain>
    </source>
</reference>
<dbReference type="PANTHER" id="PTHR23028">
    <property type="entry name" value="ACETYLTRANSFERASE"/>
    <property type="match status" value="1"/>
</dbReference>
<dbReference type="EMBL" id="JAFKCT010000003">
    <property type="protein sequence ID" value="MBN7811320.1"/>
    <property type="molecule type" value="Genomic_DNA"/>
</dbReference>
<keyword evidence="3" id="KW-0808">Transferase</keyword>